<evidence type="ECO:0000313" key="1">
    <source>
        <dbReference type="EMBL" id="PWN48509.1"/>
    </source>
</evidence>
<keyword evidence="2" id="KW-1185">Reference proteome</keyword>
<reference evidence="1 2" key="1">
    <citation type="journal article" date="2018" name="Mol. Biol. Evol.">
        <title>Broad Genomic Sampling Reveals a Smut Pathogenic Ancestry of the Fungal Clade Ustilaginomycotina.</title>
        <authorList>
            <person name="Kijpornyongpan T."/>
            <person name="Mondo S.J."/>
            <person name="Barry K."/>
            <person name="Sandor L."/>
            <person name="Lee J."/>
            <person name="Lipzen A."/>
            <person name="Pangilinan J."/>
            <person name="LaButti K."/>
            <person name="Hainaut M."/>
            <person name="Henrissat B."/>
            <person name="Grigoriev I.V."/>
            <person name="Spatafora J.W."/>
            <person name="Aime M.C."/>
        </authorList>
    </citation>
    <scope>NUCLEOTIDE SEQUENCE [LARGE SCALE GENOMIC DNA]</scope>
    <source>
        <strain evidence="1 2">SA 807</strain>
    </source>
</reference>
<evidence type="ECO:0000313" key="2">
    <source>
        <dbReference type="Proteomes" id="UP000245626"/>
    </source>
</evidence>
<protein>
    <submittedName>
        <fullName evidence="1">Uncharacterized protein</fullName>
    </submittedName>
</protein>
<sequence>MADKLTRVALDQIKKWLRGNTSSRELGDSLKGEIGNLVSGFSSMLKGNKSSASQAARAAGGDRDQTEKQGGVSGLISRKLSTGLSKVHKDVRIEFRTVLAAVEKDLFEALPGQIQSPLQKILGGNPFDLGNNPQSRDRGVISDKLAESVTRLINKVQSSLRERVLMVVSGGHRRLEAASWGFVQNKVEEKVQRFLPNVKIVIKEGEDGDQKPPPQVGAPTSSGQAGGYPNASPPSFPNPPTSTQGQAQVLAYQQQQQTPAHPPPPLQGMPTQNYGYVNVANLAQPQSGQAHWSGGGTQEQQTPSHHPQGAFPQPWSGPSFDRGFGEGRNLQSEQRETKPSAAASMPNAPMGFGFVGGGGDGGGSGSTYPNQANPARNDDPPPPNANDRGFEIQPTQRFRSSKPRSGARLQDSVVDEWDKDDGGDEEVEEHQTYDPEMEWKRA</sequence>
<organism evidence="1 2">
    <name type="scientific">Violaceomyces palustris</name>
    <dbReference type="NCBI Taxonomy" id="1673888"/>
    <lineage>
        <taxon>Eukaryota</taxon>
        <taxon>Fungi</taxon>
        <taxon>Dikarya</taxon>
        <taxon>Basidiomycota</taxon>
        <taxon>Ustilaginomycotina</taxon>
        <taxon>Ustilaginomycetes</taxon>
        <taxon>Violaceomycetales</taxon>
        <taxon>Violaceomycetaceae</taxon>
        <taxon>Violaceomyces</taxon>
    </lineage>
</organism>
<accession>A0ACD0NRQ7</accession>
<gene>
    <name evidence="1" type="ORF">IE53DRAFT_389289</name>
</gene>
<proteinExistence type="predicted"/>
<dbReference type="EMBL" id="KZ820190">
    <property type="protein sequence ID" value="PWN48509.1"/>
    <property type="molecule type" value="Genomic_DNA"/>
</dbReference>
<dbReference type="Proteomes" id="UP000245626">
    <property type="component" value="Unassembled WGS sequence"/>
</dbReference>
<name>A0ACD0NRQ7_9BASI</name>